<dbReference type="AlphaFoldDB" id="S3BSR3"/>
<dbReference type="PANTHER" id="PTHR43303:SF4">
    <property type="entry name" value="NADPH DEHYDROGENASE C23G7.10C-RELATED"/>
    <property type="match status" value="1"/>
</dbReference>
<dbReference type="HOGENOM" id="CLU_012153_2_1_1"/>
<dbReference type="EMBL" id="KE148161">
    <property type="protein sequence ID" value="EPE04304.1"/>
    <property type="molecule type" value="Genomic_DNA"/>
</dbReference>
<name>S3BSR3_OPHP1</name>
<dbReference type="eggNOG" id="KOG0134">
    <property type="taxonomic scope" value="Eukaryota"/>
</dbReference>
<evidence type="ECO:0000259" key="6">
    <source>
        <dbReference type="Pfam" id="PF00724"/>
    </source>
</evidence>
<sequence>MALPVIRNVAAKGVSFFTPEQDPVAGTLLDRRDGQDQPVPKLFTPLTIRGKTFQNRIFVSPMVQYSAQNGYVNDWHLIHIGSFLTRGPGLTMVEATAVTPEGRGTPEDSGLWEDGQIPPLKRIVDFAHSQGQLIGIQLGHSGRKAGGVAPFLSRSATTAAAEVGGWPDRLVAPSPGRFSDSTPEPVPLTLAAIEAFKQDFVAAARRAVAAGFDVVEIHAAHGYLLHEFLSPITNQRTDRYGPNEEGSDSFVNRTRLLCELATDVRAALPDDVPLFVRLSATDWFEYDSEQYSAEFPESWTVAQSSRLAILLADRGVDLFDVSSGGIHPKGANAIMLQPAYQAPMAQEIKKTVGDRALVAAVGGLTTARLAEDVLQGGVDACFVGRVFQKNPGLVATFAEELGVEVKLAEQYAWGFGGRGTKSAARR</sequence>
<evidence type="ECO:0000256" key="2">
    <source>
        <dbReference type="ARBA" id="ARBA00022630"/>
    </source>
</evidence>
<evidence type="ECO:0000256" key="4">
    <source>
        <dbReference type="ARBA" id="ARBA00022857"/>
    </source>
</evidence>
<evidence type="ECO:0000256" key="5">
    <source>
        <dbReference type="ARBA" id="ARBA00023002"/>
    </source>
</evidence>
<dbReference type="OMA" id="DGYANDW"/>
<dbReference type="InterPro" id="IPR013785">
    <property type="entry name" value="Aldolase_TIM"/>
</dbReference>
<proteinExistence type="predicted"/>
<keyword evidence="8" id="KW-1185">Reference proteome</keyword>
<dbReference type="Gene3D" id="3.20.20.70">
    <property type="entry name" value="Aldolase class I"/>
    <property type="match status" value="1"/>
</dbReference>
<evidence type="ECO:0000313" key="7">
    <source>
        <dbReference type="EMBL" id="EPE04304.1"/>
    </source>
</evidence>
<feature type="domain" description="NADH:flavin oxidoreductase/NADH oxidase N-terminal" evidence="6">
    <location>
        <begin position="41"/>
        <end position="401"/>
    </location>
</feature>
<dbReference type="Pfam" id="PF00724">
    <property type="entry name" value="Oxidored_FMN"/>
    <property type="match status" value="1"/>
</dbReference>
<dbReference type="OrthoDB" id="72788at2759"/>
<dbReference type="GO" id="GO:0003959">
    <property type="term" value="F:NADPH dehydrogenase activity"/>
    <property type="evidence" value="ECO:0007669"/>
    <property type="project" value="InterPro"/>
</dbReference>
<keyword evidence="3" id="KW-0288">FMN</keyword>
<organism evidence="7 8">
    <name type="scientific">Ophiostoma piceae (strain UAMH 11346)</name>
    <name type="common">Sap stain fungus</name>
    <dbReference type="NCBI Taxonomy" id="1262450"/>
    <lineage>
        <taxon>Eukaryota</taxon>
        <taxon>Fungi</taxon>
        <taxon>Dikarya</taxon>
        <taxon>Ascomycota</taxon>
        <taxon>Pezizomycotina</taxon>
        <taxon>Sordariomycetes</taxon>
        <taxon>Sordariomycetidae</taxon>
        <taxon>Ophiostomatales</taxon>
        <taxon>Ophiostomataceae</taxon>
        <taxon>Ophiostoma</taxon>
    </lineage>
</organism>
<dbReference type="GO" id="GO:0050661">
    <property type="term" value="F:NADP binding"/>
    <property type="evidence" value="ECO:0007669"/>
    <property type="project" value="InterPro"/>
</dbReference>
<protein>
    <submittedName>
        <fullName evidence="7">Nadh-dependent flavin oxidoreductase</fullName>
    </submittedName>
</protein>
<evidence type="ECO:0000256" key="1">
    <source>
        <dbReference type="ARBA" id="ARBA00001917"/>
    </source>
</evidence>
<evidence type="ECO:0000313" key="8">
    <source>
        <dbReference type="Proteomes" id="UP000016923"/>
    </source>
</evidence>
<gene>
    <name evidence="7" type="ORF">F503_01308</name>
</gene>
<keyword evidence="4" id="KW-0521">NADP</keyword>
<dbReference type="PANTHER" id="PTHR43303">
    <property type="entry name" value="NADPH DEHYDROGENASE C23G7.10C-RELATED"/>
    <property type="match status" value="1"/>
</dbReference>
<dbReference type="VEuPathDB" id="FungiDB:F503_01308"/>
<accession>S3BSR3</accession>
<keyword evidence="5" id="KW-0560">Oxidoreductase</keyword>
<dbReference type="GO" id="GO:0010181">
    <property type="term" value="F:FMN binding"/>
    <property type="evidence" value="ECO:0007669"/>
    <property type="project" value="InterPro"/>
</dbReference>
<comment type="cofactor">
    <cofactor evidence="1">
        <name>FMN</name>
        <dbReference type="ChEBI" id="CHEBI:58210"/>
    </cofactor>
</comment>
<dbReference type="CDD" id="cd02932">
    <property type="entry name" value="OYE_YqiM_FMN"/>
    <property type="match status" value="1"/>
</dbReference>
<dbReference type="SUPFAM" id="SSF51395">
    <property type="entry name" value="FMN-linked oxidoreductases"/>
    <property type="match status" value="1"/>
</dbReference>
<evidence type="ECO:0000256" key="3">
    <source>
        <dbReference type="ARBA" id="ARBA00022643"/>
    </source>
</evidence>
<dbReference type="STRING" id="1262450.S3BSR3"/>
<dbReference type="Proteomes" id="UP000016923">
    <property type="component" value="Unassembled WGS sequence"/>
</dbReference>
<dbReference type="InterPro" id="IPR001155">
    <property type="entry name" value="OxRdtase_FMN_N"/>
</dbReference>
<reference evidence="7 8" key="1">
    <citation type="journal article" date="2013" name="BMC Genomics">
        <title>The genome and transcriptome of the pine saprophyte Ophiostoma piceae, and a comparison with the bark beetle-associated pine pathogen Grosmannia clavigera.</title>
        <authorList>
            <person name="Haridas S."/>
            <person name="Wang Y."/>
            <person name="Lim L."/>
            <person name="Massoumi Alamouti S."/>
            <person name="Jackman S."/>
            <person name="Docking R."/>
            <person name="Robertson G."/>
            <person name="Birol I."/>
            <person name="Bohlmann J."/>
            <person name="Breuil C."/>
        </authorList>
    </citation>
    <scope>NUCLEOTIDE SEQUENCE [LARGE SCALE GENOMIC DNA]</scope>
    <source>
        <strain evidence="7 8">UAMH 11346</strain>
    </source>
</reference>
<dbReference type="InterPro" id="IPR044152">
    <property type="entry name" value="YqjM-like"/>
</dbReference>
<keyword evidence="2" id="KW-0285">Flavoprotein</keyword>